<feature type="domain" description="Isochorismatase-like" evidence="4">
    <location>
        <begin position="165"/>
        <end position="362"/>
    </location>
</feature>
<dbReference type="Gene3D" id="3.40.50.850">
    <property type="entry name" value="Isochorismatase-like"/>
    <property type="match status" value="1"/>
</dbReference>
<dbReference type="PANTHER" id="PTHR43540:SF9">
    <property type="entry name" value="FAMILY HYDROLASE, PUTATIVE (AFU_ORTHOLOGUE AFUA_2G08700)-RELATED"/>
    <property type="match status" value="1"/>
</dbReference>
<dbReference type="SUPFAM" id="SSF52499">
    <property type="entry name" value="Isochorismatase-like hydrolases"/>
    <property type="match status" value="1"/>
</dbReference>
<reference evidence="5 6" key="1">
    <citation type="submission" date="2017-12" db="EMBL/GenBank/DDBJ databases">
        <title>Comparative genomics of Botrytis spp.</title>
        <authorList>
            <person name="Valero-Jimenez C.A."/>
            <person name="Tapia P."/>
            <person name="Veloso J."/>
            <person name="Silva-Moreno E."/>
            <person name="Staats M."/>
            <person name="Valdes J.H."/>
            <person name="Van Kan J.A.L."/>
        </authorList>
    </citation>
    <scope>NUCLEOTIDE SEQUENCE [LARGE SCALE GENOMIC DNA]</scope>
    <source>
        <strain evidence="5 6">MUCL3349</strain>
    </source>
</reference>
<feature type="compositionally biased region" description="Basic residues" evidence="3">
    <location>
        <begin position="444"/>
        <end position="457"/>
    </location>
</feature>
<dbReference type="Proteomes" id="UP000297280">
    <property type="component" value="Unassembled WGS sequence"/>
</dbReference>
<evidence type="ECO:0000313" key="5">
    <source>
        <dbReference type="EMBL" id="TGO85258.1"/>
    </source>
</evidence>
<evidence type="ECO:0000256" key="1">
    <source>
        <dbReference type="ARBA" id="ARBA00006336"/>
    </source>
</evidence>
<organism evidence="5 6">
    <name type="scientific">Botrytis porri</name>
    <dbReference type="NCBI Taxonomy" id="87229"/>
    <lineage>
        <taxon>Eukaryota</taxon>
        <taxon>Fungi</taxon>
        <taxon>Dikarya</taxon>
        <taxon>Ascomycota</taxon>
        <taxon>Pezizomycotina</taxon>
        <taxon>Leotiomycetes</taxon>
        <taxon>Helotiales</taxon>
        <taxon>Sclerotiniaceae</taxon>
        <taxon>Botrytis</taxon>
    </lineage>
</organism>
<dbReference type="PANTHER" id="PTHR43540">
    <property type="entry name" value="PEROXYUREIDOACRYLATE/UREIDOACRYLATE AMIDOHYDROLASE-RELATED"/>
    <property type="match status" value="1"/>
</dbReference>
<dbReference type="InterPro" id="IPR036380">
    <property type="entry name" value="Isochorismatase-like_sf"/>
</dbReference>
<feature type="compositionally biased region" description="Basic and acidic residues" evidence="3">
    <location>
        <begin position="424"/>
        <end position="443"/>
    </location>
</feature>
<proteinExistence type="inferred from homology"/>
<comment type="similarity">
    <text evidence="1">Belongs to the isochorismatase family.</text>
</comment>
<feature type="region of interest" description="Disordered" evidence="3">
    <location>
        <begin position="1"/>
        <end position="22"/>
    </location>
</feature>
<keyword evidence="6" id="KW-1185">Reference proteome</keyword>
<dbReference type="EMBL" id="PQXO01000414">
    <property type="protein sequence ID" value="TGO85258.1"/>
    <property type="molecule type" value="Genomic_DNA"/>
</dbReference>
<evidence type="ECO:0000313" key="6">
    <source>
        <dbReference type="Proteomes" id="UP000297280"/>
    </source>
</evidence>
<dbReference type="CDD" id="cd00431">
    <property type="entry name" value="cysteine_hydrolases"/>
    <property type="match status" value="1"/>
</dbReference>
<dbReference type="InterPro" id="IPR050272">
    <property type="entry name" value="Isochorismatase-like_hydrls"/>
</dbReference>
<dbReference type="AlphaFoldDB" id="A0A4Z1KI69"/>
<feature type="compositionally biased region" description="Polar residues" evidence="3">
    <location>
        <begin position="8"/>
        <end position="22"/>
    </location>
</feature>
<gene>
    <name evidence="5" type="ORF">BPOR_0415g00050</name>
</gene>
<protein>
    <recommendedName>
        <fullName evidence="4">Isochorismatase-like domain-containing protein</fullName>
    </recommendedName>
</protein>
<dbReference type="GO" id="GO:0016787">
    <property type="term" value="F:hydrolase activity"/>
    <property type="evidence" value="ECO:0007669"/>
    <property type="project" value="UniProtKB-KW"/>
</dbReference>
<sequence length="547" mass="60270">MEGPNGPSLYQQTISSSHNTPSSINIHTNSSAILPIVEPHQILSKVRTTGDASITSEKIYDEIDELKFEIKTRAATAVSAANIKAVKSKRSSFISKILNFHRSRPHSLAIHNHCQTFRMSPSALQERGALDTEHRPAVVCPQRYTKLQAIPYKWPHDGTLDRSTTALVIIDMQKDFASAEGYLAKQNIDNKPILDIVPNIRKLLDTCRAKGYPIYHTREGHRPDLSTLSERERYRSKNNPSGLGIGDHGPLGRLLIRGERGHEIIDELAPRSNEPVIDKPGRSAFQHTEFRLMLNIKGIKNLIICGVTTDVCVTSTMRDANDNNFDCVLVKDACAAGVLENHTRAVASITEEGGIFGAVTTVKDVLNGLGAGSVPKKHKDGSKVSNPEPKLAEHFKAASKTIVSHNPNPDSGREDSEMSDYEPIMEHDNAVSGDDHVPGERNKSSRRSTRSRNKKPKIILPNYGDSSDESDEMPSYSGRQKKPCQNNDWRDDSYRDIANVGMDVEKTKKGSVGNTSEKGMHFGNWGVELESKRGNFAELGAASNGIL</sequence>
<feature type="region of interest" description="Disordered" evidence="3">
    <location>
        <begin position="398"/>
        <end position="492"/>
    </location>
</feature>
<comment type="caution">
    <text evidence="5">The sequence shown here is derived from an EMBL/GenBank/DDBJ whole genome shotgun (WGS) entry which is preliminary data.</text>
</comment>
<accession>A0A4Z1KI69</accession>
<name>A0A4Z1KI69_9HELO</name>
<evidence type="ECO:0000259" key="4">
    <source>
        <dbReference type="Pfam" id="PF00857"/>
    </source>
</evidence>
<keyword evidence="2" id="KW-0378">Hydrolase</keyword>
<evidence type="ECO:0000256" key="2">
    <source>
        <dbReference type="ARBA" id="ARBA00022801"/>
    </source>
</evidence>
<evidence type="ECO:0000256" key="3">
    <source>
        <dbReference type="SAM" id="MobiDB-lite"/>
    </source>
</evidence>
<dbReference type="InterPro" id="IPR000868">
    <property type="entry name" value="Isochorismatase-like_dom"/>
</dbReference>
<dbReference type="Pfam" id="PF00857">
    <property type="entry name" value="Isochorismatase"/>
    <property type="match status" value="1"/>
</dbReference>